<feature type="domain" description="Amidase" evidence="1">
    <location>
        <begin position="2"/>
        <end position="319"/>
    </location>
</feature>
<reference evidence="2 3" key="1">
    <citation type="journal article" date="2022" name="Nat. Genet.">
        <title>Improved pea reference genome and pan-genome highlight genomic features and evolutionary characteristics.</title>
        <authorList>
            <person name="Yang T."/>
            <person name="Liu R."/>
            <person name="Luo Y."/>
            <person name="Hu S."/>
            <person name="Wang D."/>
            <person name="Wang C."/>
            <person name="Pandey M.K."/>
            <person name="Ge S."/>
            <person name="Xu Q."/>
            <person name="Li N."/>
            <person name="Li G."/>
            <person name="Huang Y."/>
            <person name="Saxena R.K."/>
            <person name="Ji Y."/>
            <person name="Li M."/>
            <person name="Yan X."/>
            <person name="He Y."/>
            <person name="Liu Y."/>
            <person name="Wang X."/>
            <person name="Xiang C."/>
            <person name="Varshney R.K."/>
            <person name="Ding H."/>
            <person name="Gao S."/>
            <person name="Zong X."/>
        </authorList>
    </citation>
    <scope>NUCLEOTIDE SEQUENCE [LARGE SCALE GENOMIC DNA]</scope>
    <source>
        <strain evidence="2 3">cv. Zhongwan 6</strain>
    </source>
</reference>
<protein>
    <recommendedName>
        <fullName evidence="1">Amidase domain-containing protein</fullName>
    </recommendedName>
</protein>
<accession>A0A9D4WXR0</accession>
<dbReference type="InterPro" id="IPR036928">
    <property type="entry name" value="AS_sf"/>
</dbReference>
<dbReference type="AlphaFoldDB" id="A0A9D4WXR0"/>
<evidence type="ECO:0000313" key="3">
    <source>
        <dbReference type="Proteomes" id="UP001058974"/>
    </source>
</evidence>
<dbReference type="Proteomes" id="UP001058974">
    <property type="component" value="Chromosome 5"/>
</dbReference>
<dbReference type="InterPro" id="IPR023631">
    <property type="entry name" value="Amidase_dom"/>
</dbReference>
<dbReference type="InterPro" id="IPR000120">
    <property type="entry name" value="Amidase"/>
</dbReference>
<dbReference type="Gramene" id="Psat05G0507100-T2">
    <property type="protein sequence ID" value="KAI5409500.1"/>
    <property type="gene ID" value="KIW84_055071"/>
</dbReference>
<name>A0A9D4WXR0_PEA</name>
<sequence length="344" mass="37002">MAYASSLDAIGCFGSSVADTGILLHAIAGHDRFDATSSKQEVPNFLSHFDSASSFESKPLKGLRVGLIRETIEDGVEAGVVSTIRAAASHFEELGCTVNEVSLPPFSLGLPAYYILALSESSSNLSRYDGIRSVADSPCILLSLRPNIHTTQHCFILCALFSLTNHFAWLGSISSISRYGNQVYAEELGSLYGDSRAKGLGSEVKMRILMGTYALSAGYYDAYYKRAQQVRTIIRNSFKEALDQYDILISPAAPSAAYKIGEKKNDPLAMYAGDIMTVNVNLAGLPALVLPCGFIENGTAGLPVGLQMIGAAFHEGELLRVGHIFEQTLENGRFVPPIVADSVE</sequence>
<dbReference type="PANTHER" id="PTHR11895:SF7">
    <property type="entry name" value="GLUTAMYL-TRNA(GLN) AMIDOTRANSFERASE SUBUNIT A, MITOCHONDRIAL"/>
    <property type="match status" value="1"/>
</dbReference>
<dbReference type="SUPFAM" id="SSF75304">
    <property type="entry name" value="Amidase signature (AS) enzymes"/>
    <property type="match status" value="1"/>
</dbReference>
<evidence type="ECO:0000313" key="2">
    <source>
        <dbReference type="EMBL" id="KAI5409500.1"/>
    </source>
</evidence>
<dbReference type="EMBL" id="JAMSHJ010000005">
    <property type="protein sequence ID" value="KAI5409500.1"/>
    <property type="molecule type" value="Genomic_DNA"/>
</dbReference>
<keyword evidence="3" id="KW-1185">Reference proteome</keyword>
<evidence type="ECO:0000259" key="1">
    <source>
        <dbReference type="Pfam" id="PF01425"/>
    </source>
</evidence>
<dbReference type="PANTHER" id="PTHR11895">
    <property type="entry name" value="TRANSAMIDASE"/>
    <property type="match status" value="1"/>
</dbReference>
<dbReference type="GO" id="GO:0050567">
    <property type="term" value="F:glutaminyl-tRNA synthase (glutamine-hydrolyzing) activity"/>
    <property type="evidence" value="ECO:0007669"/>
    <property type="project" value="TreeGrafter"/>
</dbReference>
<gene>
    <name evidence="2" type="ORF">KIW84_055071</name>
</gene>
<proteinExistence type="predicted"/>
<comment type="caution">
    <text evidence="2">The sequence shown here is derived from an EMBL/GenBank/DDBJ whole genome shotgun (WGS) entry which is preliminary data.</text>
</comment>
<dbReference type="Gene3D" id="3.90.1300.10">
    <property type="entry name" value="Amidase signature (AS) domain"/>
    <property type="match status" value="1"/>
</dbReference>
<dbReference type="Pfam" id="PF01425">
    <property type="entry name" value="Amidase"/>
    <property type="match status" value="1"/>
</dbReference>
<organism evidence="2 3">
    <name type="scientific">Pisum sativum</name>
    <name type="common">Garden pea</name>
    <name type="synonym">Lathyrus oleraceus</name>
    <dbReference type="NCBI Taxonomy" id="3888"/>
    <lineage>
        <taxon>Eukaryota</taxon>
        <taxon>Viridiplantae</taxon>
        <taxon>Streptophyta</taxon>
        <taxon>Embryophyta</taxon>
        <taxon>Tracheophyta</taxon>
        <taxon>Spermatophyta</taxon>
        <taxon>Magnoliopsida</taxon>
        <taxon>eudicotyledons</taxon>
        <taxon>Gunneridae</taxon>
        <taxon>Pentapetalae</taxon>
        <taxon>rosids</taxon>
        <taxon>fabids</taxon>
        <taxon>Fabales</taxon>
        <taxon>Fabaceae</taxon>
        <taxon>Papilionoideae</taxon>
        <taxon>50 kb inversion clade</taxon>
        <taxon>NPAAA clade</taxon>
        <taxon>Hologalegina</taxon>
        <taxon>IRL clade</taxon>
        <taxon>Fabeae</taxon>
        <taxon>Lathyrus</taxon>
    </lineage>
</organism>